<dbReference type="EMBL" id="CP027806">
    <property type="protein sequence ID" value="AXJ02367.1"/>
    <property type="molecule type" value="Genomic_DNA"/>
</dbReference>
<gene>
    <name evidence="7" type="ORF">CYPRO_3133</name>
</gene>
<evidence type="ECO:0000256" key="4">
    <source>
        <dbReference type="ARBA" id="ARBA00023237"/>
    </source>
</evidence>
<dbReference type="InterPro" id="IPR023346">
    <property type="entry name" value="Lysozyme-like_dom_sf"/>
</dbReference>
<dbReference type="GO" id="GO:0000270">
    <property type="term" value="P:peptidoglycan metabolic process"/>
    <property type="evidence" value="ECO:0007669"/>
    <property type="project" value="InterPro"/>
</dbReference>
<dbReference type="AlphaFoldDB" id="A0A345UPG5"/>
<dbReference type="GO" id="GO:0009279">
    <property type="term" value="C:cell outer membrane"/>
    <property type="evidence" value="ECO:0007669"/>
    <property type="project" value="UniProtKB-SubCell"/>
</dbReference>
<comment type="similarity">
    <text evidence="2">Belongs to the transglycosylase Slt family.</text>
</comment>
<dbReference type="GO" id="GO:0008933">
    <property type="term" value="F:peptidoglycan lytic transglycosylase activity"/>
    <property type="evidence" value="ECO:0007669"/>
    <property type="project" value="InterPro"/>
</dbReference>
<evidence type="ECO:0000313" key="8">
    <source>
        <dbReference type="Proteomes" id="UP000254808"/>
    </source>
</evidence>
<organism evidence="7 8">
    <name type="scientific">Cyclonatronum proteinivorum</name>
    <dbReference type="NCBI Taxonomy" id="1457365"/>
    <lineage>
        <taxon>Bacteria</taxon>
        <taxon>Pseudomonadati</taxon>
        <taxon>Balneolota</taxon>
        <taxon>Balneolia</taxon>
        <taxon>Balneolales</taxon>
        <taxon>Cyclonatronaceae</taxon>
        <taxon>Cyclonatronum</taxon>
    </lineage>
</organism>
<evidence type="ECO:0000256" key="3">
    <source>
        <dbReference type="ARBA" id="ARBA00022729"/>
    </source>
</evidence>
<proteinExistence type="inferred from homology"/>
<dbReference type="PANTHER" id="PTHR35936">
    <property type="entry name" value="MEMBRANE-BOUND LYTIC MUREIN TRANSGLYCOSYLASE F"/>
    <property type="match status" value="1"/>
</dbReference>
<evidence type="ECO:0000256" key="5">
    <source>
        <dbReference type="SAM" id="SignalP"/>
    </source>
</evidence>
<evidence type="ECO:0000256" key="2">
    <source>
        <dbReference type="ARBA" id="ARBA00007734"/>
    </source>
</evidence>
<keyword evidence="4" id="KW-0998">Cell outer membrane</keyword>
<dbReference type="OrthoDB" id="9815002at2"/>
<dbReference type="Proteomes" id="UP000254808">
    <property type="component" value="Chromosome"/>
</dbReference>
<dbReference type="KEGG" id="cprv:CYPRO_3133"/>
<comment type="subcellular location">
    <subcellularLocation>
        <location evidence="1">Cell outer membrane</location>
        <topology evidence="1">Peripheral membrane protein</topology>
    </subcellularLocation>
</comment>
<feature type="chain" id="PRO_5016742084" evidence="5">
    <location>
        <begin position="23"/>
        <end position="496"/>
    </location>
</feature>
<feature type="signal peptide" evidence="5">
    <location>
        <begin position="1"/>
        <end position="22"/>
    </location>
</feature>
<dbReference type="CDD" id="cd01009">
    <property type="entry name" value="PBP2_YfhD_N"/>
    <property type="match status" value="1"/>
</dbReference>
<dbReference type="Pfam" id="PF01464">
    <property type="entry name" value="SLT"/>
    <property type="match status" value="1"/>
</dbReference>
<keyword evidence="8" id="KW-1185">Reference proteome</keyword>
<dbReference type="SUPFAM" id="SSF53955">
    <property type="entry name" value="Lysozyme-like"/>
    <property type="match status" value="1"/>
</dbReference>
<dbReference type="InterPro" id="IPR008258">
    <property type="entry name" value="Transglycosylase_SLT_dom_1"/>
</dbReference>
<accession>A0A345UPG5</accession>
<reference evidence="7 8" key="1">
    <citation type="submission" date="2018-03" db="EMBL/GenBank/DDBJ databases">
        <title>Phenotypic and genomic properties of Cyclonatronum proteinivorum gen. nov., sp. nov., a haloalkaliphilic bacteroidete from soda lakes possessing Na+-translocating rhodopsin.</title>
        <authorList>
            <person name="Toshchakov S.V."/>
            <person name="Korzhenkov A."/>
            <person name="Samarov N.I."/>
            <person name="Kublanov I.V."/>
            <person name="Muntyan M.S."/>
            <person name="Sorokin D.Y."/>
        </authorList>
    </citation>
    <scope>NUCLEOTIDE SEQUENCE [LARGE SCALE GENOMIC DNA]</scope>
    <source>
        <strain evidence="7 8">Omega</strain>
    </source>
</reference>
<dbReference type="CDD" id="cd13403">
    <property type="entry name" value="MLTF-like"/>
    <property type="match status" value="1"/>
</dbReference>
<protein>
    <submittedName>
        <fullName evidence="7">Membrane-bound lytic murein transglycosylase F</fullName>
    </submittedName>
</protein>
<dbReference type="Gene3D" id="1.10.530.10">
    <property type="match status" value="1"/>
</dbReference>
<dbReference type="SMART" id="SM00062">
    <property type="entry name" value="PBPb"/>
    <property type="match status" value="1"/>
</dbReference>
<dbReference type="RefSeq" id="WP_114985464.1">
    <property type="nucleotide sequence ID" value="NZ_CP027806.1"/>
</dbReference>
<dbReference type="PROSITE" id="PS00922">
    <property type="entry name" value="TRANSGLYCOSYLASE"/>
    <property type="match status" value="1"/>
</dbReference>
<dbReference type="SUPFAM" id="SSF53850">
    <property type="entry name" value="Periplasmic binding protein-like II"/>
    <property type="match status" value="1"/>
</dbReference>
<evidence type="ECO:0000256" key="1">
    <source>
        <dbReference type="ARBA" id="ARBA00004339"/>
    </source>
</evidence>
<dbReference type="InterPro" id="IPR001638">
    <property type="entry name" value="Solute-binding_3/MltF_N"/>
</dbReference>
<keyword evidence="4" id="KW-0472">Membrane</keyword>
<evidence type="ECO:0000259" key="6">
    <source>
        <dbReference type="SMART" id="SM00062"/>
    </source>
</evidence>
<evidence type="ECO:0000313" key="7">
    <source>
        <dbReference type="EMBL" id="AXJ02367.1"/>
    </source>
</evidence>
<name>A0A345UPG5_9BACT</name>
<dbReference type="PROSITE" id="PS51257">
    <property type="entry name" value="PROKAR_LIPOPROTEIN"/>
    <property type="match status" value="1"/>
</dbReference>
<feature type="domain" description="Solute-binding protein family 3/N-terminal" evidence="6">
    <location>
        <begin position="53"/>
        <end position="289"/>
    </location>
</feature>
<sequence>MRSHTFSFLFTLALLSGGLLLAGCGGNGGTEHTEQLRGPQVELDFDAILERGTLRAITSYSPVSYFIYRGQPMGYEYELLNIFAEKHDLDIEMIVARDLGDMFDMLNRGEGDLVAYGLTITRDRRQDIAFTVPLNTTRQVLVQRKPDSWRQMRLHEIERTLTRSPIDLAGETVVVRRASAYEERIRNLEDEIGADINVVVADTGVTTEQLIRMVAEREIDFTIADENIARLNRAYFPILDIETPVSLPQQTAWGVRLNSPQLLEALNDWLTAYQRDSEYYVIYNKYFENTRAFRNRLSSQFMFSEGGQISDFDDLIRDNAERIGWDWKLLAALIYQESQFNPNARSWAGAVGLMQLMPNTARAFGARNPRDPRESIEAGVAFIEWLEDYWESRIEDPEQRQRFVIASYNVGQGHVQDARRLADAFGANPDVWDDVAVYLEKKMYAEYYNHEVVQFGYARGIEPVRYVNNILYIYQHYRSLYAARDEPEQQDDIVLD</sequence>
<dbReference type="PANTHER" id="PTHR35936:SF19">
    <property type="entry name" value="AMINO-ACID-BINDING PROTEIN YXEM-RELATED"/>
    <property type="match status" value="1"/>
</dbReference>
<dbReference type="InterPro" id="IPR000189">
    <property type="entry name" value="Transglyc_AS"/>
</dbReference>
<dbReference type="Pfam" id="PF00497">
    <property type="entry name" value="SBP_bac_3"/>
    <property type="match status" value="1"/>
</dbReference>
<dbReference type="Gene3D" id="3.40.190.10">
    <property type="entry name" value="Periplasmic binding protein-like II"/>
    <property type="match status" value="2"/>
</dbReference>
<keyword evidence="3 5" id="KW-0732">Signal</keyword>